<dbReference type="SUPFAM" id="SSF53474">
    <property type="entry name" value="alpha/beta-Hydrolases"/>
    <property type="match status" value="1"/>
</dbReference>
<accession>A0A2I2F2H6</accession>
<dbReference type="Pfam" id="PF07859">
    <property type="entry name" value="Abhydrolase_3"/>
    <property type="match status" value="1"/>
</dbReference>
<evidence type="ECO:0000313" key="4">
    <source>
        <dbReference type="EMBL" id="PLB34845.1"/>
    </source>
</evidence>
<dbReference type="Gene3D" id="3.40.50.1820">
    <property type="entry name" value="alpha/beta hydrolase"/>
    <property type="match status" value="1"/>
</dbReference>
<dbReference type="PANTHER" id="PTHR48081">
    <property type="entry name" value="AB HYDROLASE SUPERFAMILY PROTEIN C4A8.06C"/>
    <property type="match status" value="1"/>
</dbReference>
<dbReference type="RefSeq" id="XP_024668857.1">
    <property type="nucleotide sequence ID" value="XM_024813933.1"/>
</dbReference>
<evidence type="ECO:0000259" key="3">
    <source>
        <dbReference type="Pfam" id="PF07859"/>
    </source>
</evidence>
<dbReference type="InterPro" id="IPR050300">
    <property type="entry name" value="GDXG_lipolytic_enzyme"/>
</dbReference>
<keyword evidence="5" id="KW-1185">Reference proteome</keyword>
<dbReference type="AlphaFoldDB" id="A0A2I2F2H6"/>
<evidence type="ECO:0000256" key="2">
    <source>
        <dbReference type="SAM" id="SignalP"/>
    </source>
</evidence>
<gene>
    <name evidence="4" type="ORF">BDW47DRAFT_111366</name>
</gene>
<dbReference type="InterPro" id="IPR013094">
    <property type="entry name" value="AB_hydrolase_3"/>
</dbReference>
<dbReference type="EMBL" id="KZ559171">
    <property type="protein sequence ID" value="PLB34845.1"/>
    <property type="molecule type" value="Genomic_DNA"/>
</dbReference>
<dbReference type="GeneID" id="36521093"/>
<keyword evidence="2" id="KW-0732">Signal</keyword>
<feature type="signal peptide" evidence="2">
    <location>
        <begin position="1"/>
        <end position="18"/>
    </location>
</feature>
<dbReference type="OrthoDB" id="408631at2759"/>
<protein>
    <submittedName>
        <fullName evidence="4">Putative esterase/lipase</fullName>
    </submittedName>
</protein>
<dbReference type="PANTHER" id="PTHR48081:SF8">
    <property type="entry name" value="ALPHA_BETA HYDROLASE FOLD-3 DOMAIN-CONTAINING PROTEIN-RELATED"/>
    <property type="match status" value="1"/>
</dbReference>
<dbReference type="STRING" id="41067.A0A2I2F2H6"/>
<proteinExistence type="predicted"/>
<feature type="chain" id="PRO_5014118427" evidence="2">
    <location>
        <begin position="19"/>
        <end position="309"/>
    </location>
</feature>
<name>A0A2I2F2H6_ASPCN</name>
<reference evidence="4 5" key="1">
    <citation type="submission" date="2017-12" db="EMBL/GenBank/DDBJ databases">
        <authorList>
            <consortium name="DOE Joint Genome Institute"/>
            <person name="Haridas S."/>
            <person name="Kjaerbolling I."/>
            <person name="Vesth T.C."/>
            <person name="Frisvad J.C."/>
            <person name="Nybo J.L."/>
            <person name="Theobald S."/>
            <person name="Kuo A."/>
            <person name="Bowyer P."/>
            <person name="Matsuda Y."/>
            <person name="Mondo S."/>
            <person name="Lyhne E.K."/>
            <person name="Kogle M.E."/>
            <person name="Clum A."/>
            <person name="Lipzen A."/>
            <person name="Salamov A."/>
            <person name="Ngan C.Y."/>
            <person name="Daum C."/>
            <person name="Chiniquy J."/>
            <person name="Barry K."/>
            <person name="LaButti K."/>
            <person name="Simmons B.A."/>
            <person name="Magnuson J.K."/>
            <person name="Mortensen U.H."/>
            <person name="Larsen T.O."/>
            <person name="Grigoriev I.V."/>
            <person name="Baker S.E."/>
            <person name="Andersen M.R."/>
            <person name="Nordberg H.P."/>
            <person name="Cantor M.N."/>
            <person name="Hua S.X."/>
        </authorList>
    </citation>
    <scope>NUCLEOTIDE SEQUENCE [LARGE SCALE GENOMIC DNA]</scope>
    <source>
        <strain evidence="4 5">CBS 102.13</strain>
    </source>
</reference>
<feature type="domain" description="Alpha/beta hydrolase fold-3" evidence="3">
    <location>
        <begin position="64"/>
        <end position="283"/>
    </location>
</feature>
<dbReference type="GO" id="GO:0016787">
    <property type="term" value="F:hydrolase activity"/>
    <property type="evidence" value="ECO:0007669"/>
    <property type="project" value="UniProtKB-KW"/>
</dbReference>
<dbReference type="Proteomes" id="UP000234585">
    <property type="component" value="Unassembled WGS sequence"/>
</dbReference>
<dbReference type="InterPro" id="IPR029058">
    <property type="entry name" value="AB_hydrolase_fold"/>
</dbReference>
<keyword evidence="1" id="KW-0378">Hydrolase</keyword>
<organism evidence="4 5">
    <name type="scientific">Aspergillus candidus</name>
    <dbReference type="NCBI Taxonomy" id="41067"/>
    <lineage>
        <taxon>Eukaryota</taxon>
        <taxon>Fungi</taxon>
        <taxon>Dikarya</taxon>
        <taxon>Ascomycota</taxon>
        <taxon>Pezizomycotina</taxon>
        <taxon>Eurotiomycetes</taxon>
        <taxon>Eurotiomycetidae</taxon>
        <taxon>Eurotiales</taxon>
        <taxon>Aspergillaceae</taxon>
        <taxon>Aspergillus</taxon>
        <taxon>Aspergillus subgen. Circumdati</taxon>
    </lineage>
</organism>
<sequence>MSLLHYFLYKILAALVRTTVSLRRGFRPLRTTPDVTIRIPSRELPRTIKAHIYRSTSTGPSPVLVNFHGSGFVLPMHGTDEEFCRLISRQTAYTVVDVQYRLAPEHPFPAAYHDAEDAVRWVFQQRQQFDRSRVAVSGFSAGGNLALGMSSLPPVAWAGDEDEKEKAPPIHATVAFYPVVDLATSPAAKFAPDPNGRPLPKWLMRFFDRCYIRGPFDTRDPRISPFYADAQGFPRRVLIVTAAGDSLAEEAEALGRKIRERVEVGEGENRVVVQRMQGCNHGWDKEAGPGSVGEDAKDKAYAMAVALLT</sequence>
<evidence type="ECO:0000256" key="1">
    <source>
        <dbReference type="ARBA" id="ARBA00022801"/>
    </source>
</evidence>
<evidence type="ECO:0000313" key="5">
    <source>
        <dbReference type="Proteomes" id="UP000234585"/>
    </source>
</evidence>